<evidence type="ECO:0000313" key="4">
    <source>
        <dbReference type="EMBL" id="MBX8631814.1"/>
    </source>
</evidence>
<organism evidence="5 6">
    <name type="scientific">Candidatus Sysuiplasma superficiale</name>
    <dbReference type="NCBI Taxonomy" id="2823368"/>
    <lineage>
        <taxon>Archaea</taxon>
        <taxon>Methanobacteriati</taxon>
        <taxon>Thermoplasmatota</taxon>
        <taxon>Thermoplasmata</taxon>
        <taxon>Candidatus Sysuiplasmatales</taxon>
        <taxon>Candidatus Sysuiplasmataceae</taxon>
        <taxon>Candidatus Sysuiplasma</taxon>
    </lineage>
</organism>
<evidence type="ECO:0000313" key="6">
    <source>
        <dbReference type="Proteomes" id="UP000750197"/>
    </source>
</evidence>
<dbReference type="SUPFAM" id="SSF53335">
    <property type="entry name" value="S-adenosyl-L-methionine-dependent methyltransferases"/>
    <property type="match status" value="1"/>
</dbReference>
<gene>
    <name evidence="4" type="ORF">J9259_04755</name>
    <name evidence="5" type="ORF">KIY12_01235</name>
</gene>
<dbReference type="GO" id="GO:0008168">
    <property type="term" value="F:methyltransferase activity"/>
    <property type="evidence" value="ECO:0007669"/>
    <property type="project" value="UniProtKB-KW"/>
</dbReference>
<dbReference type="AlphaFoldDB" id="A0A8J8CH02"/>
<dbReference type="InterPro" id="IPR029063">
    <property type="entry name" value="SAM-dependent_MTases_sf"/>
</dbReference>
<dbReference type="GO" id="GO:0032259">
    <property type="term" value="P:methylation"/>
    <property type="evidence" value="ECO:0007669"/>
    <property type="project" value="UniProtKB-KW"/>
</dbReference>
<evidence type="ECO:0000313" key="5">
    <source>
        <dbReference type="EMBL" id="MBX8643343.1"/>
    </source>
</evidence>
<reference evidence="5" key="1">
    <citation type="submission" date="2021-05" db="EMBL/GenBank/DDBJ databases">
        <title>Genomic insights into ecological role and evolution of a novel Thermoplasmata order Candidatus Sysuiplasmatales.</title>
        <authorList>
            <person name="Yuan Y."/>
        </authorList>
    </citation>
    <scope>NUCLEOTIDE SEQUENCE</scope>
    <source>
        <strain evidence="5">TUT19-bin139</strain>
        <strain evidence="4">YP2-bin.285</strain>
    </source>
</reference>
<dbReference type="Gene3D" id="3.40.50.150">
    <property type="entry name" value="Vaccinia Virus protein VP39"/>
    <property type="match status" value="1"/>
</dbReference>
<feature type="domain" description="Methyltransferase" evidence="3">
    <location>
        <begin position="39"/>
        <end position="171"/>
    </location>
</feature>
<keyword evidence="1 5" id="KW-0489">Methyltransferase</keyword>
<sequence>MANKRKRKFPIGIGDTLLSEDRMRMIDPRTVLRSFGVREGVTLIDVGCGPGAFLEAASESVGENGTVIAVDIQEPFINMARRLAEEKGLRNIRFIVSKESSIPVESGSADVALIVTSLHEFEGDGTLKEVRRILRKGGKLAVVEWEKMKSPIGPPLAERLSQEEAEKMLSECNFAVEKIFQAGKYHYGIEAKKLK</sequence>
<accession>A0A8J8CH02</accession>
<evidence type="ECO:0000256" key="1">
    <source>
        <dbReference type="ARBA" id="ARBA00022603"/>
    </source>
</evidence>
<dbReference type="Proteomes" id="UP000750197">
    <property type="component" value="Unassembled WGS sequence"/>
</dbReference>
<dbReference type="PANTHER" id="PTHR44942">
    <property type="entry name" value="METHYLTRANSF_11 DOMAIN-CONTAINING PROTEIN"/>
    <property type="match status" value="1"/>
</dbReference>
<dbReference type="EMBL" id="JAHEAC010000005">
    <property type="protein sequence ID" value="MBX8643343.1"/>
    <property type="molecule type" value="Genomic_DNA"/>
</dbReference>
<dbReference type="Proteomes" id="UP000716004">
    <property type="component" value="Unassembled WGS sequence"/>
</dbReference>
<protein>
    <submittedName>
        <fullName evidence="5">Class I SAM-dependent methyltransferase</fullName>
        <ecNumber evidence="5">2.1.1.-</ecNumber>
    </submittedName>
</protein>
<dbReference type="PANTHER" id="PTHR44942:SF4">
    <property type="entry name" value="METHYLTRANSFERASE TYPE 11 DOMAIN-CONTAINING PROTEIN"/>
    <property type="match status" value="1"/>
</dbReference>
<comment type="caution">
    <text evidence="5">The sequence shown here is derived from an EMBL/GenBank/DDBJ whole genome shotgun (WGS) entry which is preliminary data.</text>
</comment>
<evidence type="ECO:0000256" key="2">
    <source>
        <dbReference type="ARBA" id="ARBA00022679"/>
    </source>
</evidence>
<dbReference type="Pfam" id="PF13847">
    <property type="entry name" value="Methyltransf_31"/>
    <property type="match status" value="1"/>
</dbReference>
<evidence type="ECO:0000259" key="3">
    <source>
        <dbReference type="Pfam" id="PF13847"/>
    </source>
</evidence>
<keyword evidence="2 5" id="KW-0808">Transferase</keyword>
<proteinExistence type="predicted"/>
<dbReference type="InterPro" id="IPR025714">
    <property type="entry name" value="Methyltranfer_dom"/>
</dbReference>
<dbReference type="CDD" id="cd02440">
    <property type="entry name" value="AdoMet_MTases"/>
    <property type="match status" value="1"/>
</dbReference>
<name>A0A8J8CH02_9ARCH</name>
<dbReference type="EC" id="2.1.1.-" evidence="5"/>
<dbReference type="InterPro" id="IPR051052">
    <property type="entry name" value="Diverse_substrate_MTase"/>
</dbReference>
<dbReference type="EMBL" id="JAGVSJ010000009">
    <property type="protein sequence ID" value="MBX8631814.1"/>
    <property type="molecule type" value="Genomic_DNA"/>
</dbReference>